<feature type="compositionally biased region" description="Gly residues" evidence="1">
    <location>
        <begin position="505"/>
        <end position="519"/>
    </location>
</feature>
<feature type="domain" description="Transglycosylase SLT" evidence="2">
    <location>
        <begin position="249"/>
        <end position="299"/>
    </location>
</feature>
<dbReference type="InterPro" id="IPR043426">
    <property type="entry name" value="MltB-like"/>
</dbReference>
<dbReference type="InterPro" id="IPR023346">
    <property type="entry name" value="Lysozyme-like_dom_sf"/>
</dbReference>
<dbReference type="SUPFAM" id="SSF53955">
    <property type="entry name" value="Lysozyme-like"/>
    <property type="match status" value="1"/>
</dbReference>
<dbReference type="GO" id="GO:0009253">
    <property type="term" value="P:peptidoglycan catabolic process"/>
    <property type="evidence" value="ECO:0007669"/>
    <property type="project" value="TreeGrafter"/>
</dbReference>
<accession>H0E5Y5</accession>
<feature type="region of interest" description="Disordered" evidence="1">
    <location>
        <begin position="886"/>
        <end position="922"/>
    </location>
</feature>
<evidence type="ECO:0000256" key="1">
    <source>
        <dbReference type="SAM" id="MobiDB-lite"/>
    </source>
</evidence>
<feature type="compositionally biased region" description="Pro residues" evidence="1">
    <location>
        <begin position="98"/>
        <end position="112"/>
    </location>
</feature>
<feature type="region of interest" description="Disordered" evidence="1">
    <location>
        <begin position="438"/>
        <end position="560"/>
    </location>
</feature>
<feature type="compositionally biased region" description="Basic and acidic residues" evidence="1">
    <location>
        <begin position="707"/>
        <end position="716"/>
    </location>
</feature>
<evidence type="ECO:0000313" key="3">
    <source>
        <dbReference type="EMBL" id="EHN10926.1"/>
    </source>
</evidence>
<protein>
    <submittedName>
        <fullName evidence="3">Peptidase M23B</fullName>
    </submittedName>
</protein>
<keyword evidence="4" id="KW-1185">Reference proteome</keyword>
<feature type="compositionally biased region" description="Polar residues" evidence="1">
    <location>
        <begin position="803"/>
        <end position="821"/>
    </location>
</feature>
<dbReference type="RefSeq" id="WP_007574913.1">
    <property type="nucleotide sequence ID" value="NZ_AGUD01000196.1"/>
</dbReference>
<feature type="compositionally biased region" description="Basic and acidic residues" evidence="1">
    <location>
        <begin position="680"/>
        <end position="689"/>
    </location>
</feature>
<gene>
    <name evidence="3" type="ORF">PAI11_22360</name>
</gene>
<dbReference type="AlphaFoldDB" id="H0E5Y5"/>
<dbReference type="Gene3D" id="2.70.70.10">
    <property type="entry name" value="Glucose Permease (Domain IIA)"/>
    <property type="match status" value="1"/>
</dbReference>
<feature type="compositionally biased region" description="Low complexity" evidence="1">
    <location>
        <begin position="84"/>
        <end position="97"/>
    </location>
</feature>
<feature type="compositionally biased region" description="Basic and acidic residues" evidence="1">
    <location>
        <begin position="441"/>
        <end position="462"/>
    </location>
</feature>
<comment type="caution">
    <text evidence="3">The sequence shown here is derived from an EMBL/GenBank/DDBJ whole genome shotgun (WGS) entry which is preliminary data.</text>
</comment>
<feature type="compositionally biased region" description="Low complexity" evidence="1">
    <location>
        <begin position="720"/>
        <end position="737"/>
    </location>
</feature>
<dbReference type="PANTHER" id="PTHR30163">
    <property type="entry name" value="MEMBRANE-BOUND LYTIC MUREIN TRANSGLYCOSYLASE B"/>
    <property type="match status" value="1"/>
</dbReference>
<feature type="compositionally biased region" description="Low complexity" evidence="1">
    <location>
        <begin position="18"/>
        <end position="28"/>
    </location>
</feature>
<feature type="region of interest" description="Disordered" evidence="1">
    <location>
        <begin position="1"/>
        <end position="31"/>
    </location>
</feature>
<feature type="region of interest" description="Disordered" evidence="1">
    <location>
        <begin position="362"/>
        <end position="381"/>
    </location>
</feature>
<evidence type="ECO:0000259" key="2">
    <source>
        <dbReference type="Pfam" id="PF13406"/>
    </source>
</evidence>
<dbReference type="Proteomes" id="UP000005143">
    <property type="component" value="Unassembled WGS sequence"/>
</dbReference>
<dbReference type="EMBL" id="AGUD01000196">
    <property type="protein sequence ID" value="EHN10926.1"/>
    <property type="molecule type" value="Genomic_DNA"/>
</dbReference>
<proteinExistence type="predicted"/>
<feature type="compositionally biased region" description="Low complexity" evidence="1">
    <location>
        <begin position="61"/>
        <end position="74"/>
    </location>
</feature>
<dbReference type="CDD" id="cd13399">
    <property type="entry name" value="Slt35-like"/>
    <property type="match status" value="1"/>
</dbReference>
<feature type="compositionally biased region" description="Low complexity" evidence="1">
    <location>
        <begin position="745"/>
        <end position="770"/>
    </location>
</feature>
<dbReference type="PANTHER" id="PTHR30163:SF8">
    <property type="entry name" value="LYTIC MUREIN TRANSGLYCOSYLASE"/>
    <property type="match status" value="1"/>
</dbReference>
<reference evidence="3 4" key="1">
    <citation type="journal article" date="2013" name="Biodegradation">
        <title>Quantitative proteomic analysis of ibuprofen-degrading Patulibacter sp. strain I11.</title>
        <authorList>
            <person name="Almeida B."/>
            <person name="Kjeldal H."/>
            <person name="Lolas I."/>
            <person name="Knudsen A.D."/>
            <person name="Carvalho G."/>
            <person name="Nielsen K.L."/>
            <person name="Barreto Crespo M.T."/>
            <person name="Stensballe A."/>
            <person name="Nielsen J.L."/>
        </authorList>
    </citation>
    <scope>NUCLEOTIDE SEQUENCE [LARGE SCALE GENOMIC DNA]</scope>
    <source>
        <strain evidence="3 4">I11</strain>
    </source>
</reference>
<feature type="compositionally biased region" description="Basic and acidic residues" evidence="1">
    <location>
        <begin position="126"/>
        <end position="156"/>
    </location>
</feature>
<dbReference type="InterPro" id="IPR031304">
    <property type="entry name" value="SLT_2"/>
</dbReference>
<dbReference type="GO" id="GO:0008933">
    <property type="term" value="F:peptidoglycan lytic transglycosylase activity"/>
    <property type="evidence" value="ECO:0007669"/>
    <property type="project" value="TreeGrafter"/>
</dbReference>
<organism evidence="3 4">
    <name type="scientific">Patulibacter medicamentivorans</name>
    <dbReference type="NCBI Taxonomy" id="1097667"/>
    <lineage>
        <taxon>Bacteria</taxon>
        <taxon>Bacillati</taxon>
        <taxon>Actinomycetota</taxon>
        <taxon>Thermoleophilia</taxon>
        <taxon>Solirubrobacterales</taxon>
        <taxon>Patulibacteraceae</taxon>
        <taxon>Patulibacter</taxon>
    </lineage>
</organism>
<dbReference type="CDD" id="cd12797">
    <property type="entry name" value="M23_peptidase"/>
    <property type="match status" value="1"/>
</dbReference>
<feature type="compositionally biased region" description="Pro residues" evidence="1">
    <location>
        <begin position="778"/>
        <end position="796"/>
    </location>
</feature>
<dbReference type="InterPro" id="IPR011055">
    <property type="entry name" value="Dup_hybrid_motif"/>
</dbReference>
<feature type="compositionally biased region" description="Basic and acidic residues" evidence="1">
    <location>
        <begin position="1"/>
        <end position="17"/>
    </location>
</feature>
<feature type="compositionally biased region" description="Gly residues" evidence="1">
    <location>
        <begin position="474"/>
        <end position="498"/>
    </location>
</feature>
<feature type="region of interest" description="Disordered" evidence="1">
    <location>
        <begin position="610"/>
        <end position="874"/>
    </location>
</feature>
<dbReference type="PATRIC" id="fig|1097667.3.peg.2217"/>
<feature type="compositionally biased region" description="Low complexity" evidence="1">
    <location>
        <begin position="906"/>
        <end position="920"/>
    </location>
</feature>
<dbReference type="Pfam" id="PF13406">
    <property type="entry name" value="SLT_2"/>
    <property type="match status" value="1"/>
</dbReference>
<sequence>MSANDPADRRSPTRREPAAYANAPAGGARHPHARNGLLAVVTGVALVTPAAVVEAADTTPLPAASTTSSPAVAAGDGASPLAVEPTTTAEPPAATETTPPPTTTTPAPPPGRRPGRSDPLTVDGGGEGRKQARDSHAAAQERRAAERKRAREEAAKRRAKQRKDKAQKDGSKASGGTTPDAAGDAPPTDGGDPLPDAPTAVPNLFLDRFRIPPFLLPIYQAAGIQYGIRWEVLAAINEIETDYGRNLSVSSAGALGWMQFMPATWETYGTDANGDGKADPFNPVDAIFAAARYLRAAGADQDIRKAIFAYNHADWYVRSVLLRARLIAGLPADLVSSLAGLTQGMFPVDRAATYDGDDAVATSRRKATGSNAAKPVESGDRRSIEIRTAPGAAAVAVQDGEVTRIGESPRLGKFVQLRDVYGNTYTYAHLKSVESYYPAPKDPEAEAARGDEPGQPTDDPKPTRPATAGTARPGEGGGEPDGASGGIGRAGGTAGGPDGADDGPPGRGAGATSGAGGAASSGQGADGTRTSGAVGGGADHAGAAEPAGTSGANSAVAGTGRAPDATPLAAGAAPAEGASAAAAGGRGAAPKLQGPLAGLPLARAGLAARPATVGGGSTAGAPRPDDPANPAPAPDGTIGVVDTAPRPKYRVLANPGRRATAEAHPGALPVDAPTPGAEGAADRRGEGRERVRRGRAGGAARFASSSTERRAGRDSGPESVGGAAPDDVATGAAATAAADHRDEATSSSSAPSSRTQSRGSAADRSAASTSRRSRSHSPIPPPTSSLPPLMPVPGVPAPIGDTSGEQQSRTPDQTPVESQQPAPGAEVETITPGPYAPPSDSLATSGSDPLPALGDRPDLAALHGLKPDQMTYRPLKRGARVLSGTSLGRVGSAQTAAGRRDDAGQDGDAAGSAAPADQSGRMTFQIRPAGRGAPRIDPKPILDGWKLLESTAVYRAKGRSLFGTAGAGQVLLMSKAQLQQRVLADRNLSIYPQGRADIEAGAIDRRVLATLEFLTANGLRLTITSLRSGHGLMTASGNVSEHSSGNAVDIAAVNGITITPKTQGPGTITESTIRLLLQLQGAMKPHQIISLMTFTGADNTMSLPDHDDHIHVGFRPEVADDPKLGRQVARILKPGQWTRLIDRIGQIDNPKVLTEPSKYAVRVKRGR</sequence>
<dbReference type="Gene3D" id="1.10.530.10">
    <property type="match status" value="1"/>
</dbReference>
<name>H0E5Y5_9ACTN</name>
<evidence type="ECO:0000313" key="4">
    <source>
        <dbReference type="Proteomes" id="UP000005143"/>
    </source>
</evidence>
<feature type="region of interest" description="Disordered" evidence="1">
    <location>
        <begin position="61"/>
        <end position="199"/>
    </location>
</feature>